<reference evidence="1" key="1">
    <citation type="journal article" date="2020" name="Nature">
        <title>Giant virus diversity and host interactions through global metagenomics.</title>
        <authorList>
            <person name="Schulz F."/>
            <person name="Roux S."/>
            <person name="Paez-Espino D."/>
            <person name="Jungbluth S."/>
            <person name="Walsh D.A."/>
            <person name="Denef V.J."/>
            <person name="McMahon K.D."/>
            <person name="Konstantinidis K.T."/>
            <person name="Eloe-Fadrosh E.A."/>
            <person name="Kyrpides N.C."/>
            <person name="Woyke T."/>
        </authorList>
    </citation>
    <scope>NUCLEOTIDE SEQUENCE</scope>
    <source>
        <strain evidence="1">GVMAG-M-3300023184-105</strain>
    </source>
</reference>
<proteinExistence type="predicted"/>
<organism evidence="1">
    <name type="scientific">viral metagenome</name>
    <dbReference type="NCBI Taxonomy" id="1070528"/>
    <lineage>
        <taxon>unclassified sequences</taxon>
        <taxon>metagenomes</taxon>
        <taxon>organismal metagenomes</taxon>
    </lineage>
</organism>
<dbReference type="AlphaFoldDB" id="A0A6C0HHC6"/>
<dbReference type="EMBL" id="MN739955">
    <property type="protein sequence ID" value="QHT79790.1"/>
    <property type="molecule type" value="Genomic_DNA"/>
</dbReference>
<sequence>MSPLVLSQEHVNILTNIPPIINGRVDLFVKSTFKRRRWFDTYICIWYGCENDCNDSELYYYGYNETPANSCEVHSPEFSRYHTASHPNIFAIQEPRHYVKKMVYELEYDQTYHQLSDNEIEDLLL</sequence>
<accession>A0A6C0HHC6</accession>
<protein>
    <submittedName>
        <fullName evidence="1">Uncharacterized protein</fullName>
    </submittedName>
</protein>
<name>A0A6C0HHC6_9ZZZZ</name>
<evidence type="ECO:0000313" key="1">
    <source>
        <dbReference type="EMBL" id="QHT79790.1"/>
    </source>
</evidence>